<feature type="compositionally biased region" description="Polar residues" evidence="1">
    <location>
        <begin position="168"/>
        <end position="178"/>
    </location>
</feature>
<sequence length="289" mass="30987">MSAVVLAGLLGVAYDLGIRVNVQTRSVPVPTAALSPEDVVRAYVEAYDHRDFTTTSAIYPNGQAAFSRFRAMGTIRHLTIVESRVATSADLAGTFPEAGHSYYRVQVSFDYTGLTGSDLAVDDGPSGSTYWLERSSADRPWTIADEGFKVGLLRSSVRRRESDMPRQPISTPLAPSSPMFSQGVRSGPHLFVSGTTGIDPRTGEPAGTTIQAQLRQALVNCRAVLDAGGASLDDVVEVGILLADPEDFAGLNEEYAHWFPTDPPTRYVARLGPVVPGLLVSVRMTAITT</sequence>
<dbReference type="Proteomes" id="UP000198504">
    <property type="component" value="Unassembled WGS sequence"/>
</dbReference>
<dbReference type="GO" id="GO:0005829">
    <property type="term" value="C:cytosol"/>
    <property type="evidence" value="ECO:0007669"/>
    <property type="project" value="TreeGrafter"/>
</dbReference>
<dbReference type="STRING" id="1036181.SAMN05421756_103385"/>
<proteinExistence type="predicted"/>
<accession>A0A1H9FUB1</accession>
<feature type="region of interest" description="Disordered" evidence="1">
    <location>
        <begin position="159"/>
        <end position="178"/>
    </location>
</feature>
<dbReference type="CDD" id="cd00448">
    <property type="entry name" value="YjgF_YER057c_UK114_family"/>
    <property type="match status" value="1"/>
</dbReference>
<evidence type="ECO:0000313" key="2">
    <source>
        <dbReference type="EMBL" id="SEQ41475.1"/>
    </source>
</evidence>
<gene>
    <name evidence="2" type="ORF">SAMN05421756_103385</name>
</gene>
<evidence type="ECO:0000256" key="1">
    <source>
        <dbReference type="SAM" id="MobiDB-lite"/>
    </source>
</evidence>
<evidence type="ECO:0000313" key="3">
    <source>
        <dbReference type="Proteomes" id="UP000198504"/>
    </source>
</evidence>
<organism evidence="2 3">
    <name type="scientific">Microlunatus flavus</name>
    <dbReference type="NCBI Taxonomy" id="1036181"/>
    <lineage>
        <taxon>Bacteria</taxon>
        <taxon>Bacillati</taxon>
        <taxon>Actinomycetota</taxon>
        <taxon>Actinomycetes</taxon>
        <taxon>Propionibacteriales</taxon>
        <taxon>Propionibacteriaceae</taxon>
        <taxon>Microlunatus</taxon>
    </lineage>
</organism>
<dbReference type="InterPro" id="IPR035959">
    <property type="entry name" value="RutC-like_sf"/>
</dbReference>
<dbReference type="EMBL" id="FOFA01000003">
    <property type="protein sequence ID" value="SEQ41475.1"/>
    <property type="molecule type" value="Genomic_DNA"/>
</dbReference>
<protein>
    <submittedName>
        <fullName evidence="2">Enamine deaminase RidA, house cleaning of reactive enamine intermediates, YjgF/YER057c/UK114 family</fullName>
    </submittedName>
</protein>
<keyword evidence="3" id="KW-1185">Reference proteome</keyword>
<dbReference type="AlphaFoldDB" id="A0A1H9FUB1"/>
<dbReference type="PANTHER" id="PTHR11803">
    <property type="entry name" value="2-IMINOBUTANOATE/2-IMINOPROPANOATE DEAMINASE RIDA"/>
    <property type="match status" value="1"/>
</dbReference>
<dbReference type="Gene3D" id="3.30.1330.40">
    <property type="entry name" value="RutC-like"/>
    <property type="match status" value="1"/>
</dbReference>
<dbReference type="InterPro" id="IPR006175">
    <property type="entry name" value="YjgF/YER057c/UK114"/>
</dbReference>
<reference evidence="3" key="1">
    <citation type="submission" date="2016-10" db="EMBL/GenBank/DDBJ databases">
        <authorList>
            <person name="Varghese N."/>
            <person name="Submissions S."/>
        </authorList>
    </citation>
    <scope>NUCLEOTIDE SEQUENCE [LARGE SCALE GENOMIC DNA]</scope>
    <source>
        <strain evidence="3">CGMCC 4.6856</strain>
    </source>
</reference>
<name>A0A1H9FUB1_9ACTN</name>
<dbReference type="SUPFAM" id="SSF55298">
    <property type="entry name" value="YjgF-like"/>
    <property type="match status" value="1"/>
</dbReference>
<dbReference type="PANTHER" id="PTHR11803:SF39">
    <property type="entry name" value="2-IMINOBUTANOATE_2-IMINOPROPANOATE DEAMINASE"/>
    <property type="match status" value="1"/>
</dbReference>
<dbReference type="GO" id="GO:0019239">
    <property type="term" value="F:deaminase activity"/>
    <property type="evidence" value="ECO:0007669"/>
    <property type="project" value="TreeGrafter"/>
</dbReference>
<dbReference type="Pfam" id="PF01042">
    <property type="entry name" value="Ribonuc_L-PSP"/>
    <property type="match status" value="1"/>
</dbReference>